<evidence type="ECO:0000313" key="3">
    <source>
        <dbReference type="EMBL" id="QJA95386.1"/>
    </source>
</evidence>
<evidence type="ECO:0000256" key="1">
    <source>
        <dbReference type="SAM" id="MobiDB-lite"/>
    </source>
</evidence>
<dbReference type="AlphaFoldDB" id="A0A6M3LJB4"/>
<organism evidence="3">
    <name type="scientific">viral metagenome</name>
    <dbReference type="NCBI Taxonomy" id="1070528"/>
    <lineage>
        <taxon>unclassified sequences</taxon>
        <taxon>metagenomes</taxon>
        <taxon>organismal metagenomes</taxon>
    </lineage>
</organism>
<name>A0A6M3LJB4_9ZZZZ</name>
<proteinExistence type="predicted"/>
<gene>
    <name evidence="2" type="ORF">MM415A03771_0008</name>
    <name evidence="3" type="ORF">MM415B05425_0005</name>
</gene>
<reference evidence="3" key="1">
    <citation type="submission" date="2020-03" db="EMBL/GenBank/DDBJ databases">
        <title>The deep terrestrial virosphere.</title>
        <authorList>
            <person name="Holmfeldt K."/>
            <person name="Nilsson E."/>
            <person name="Simone D."/>
            <person name="Lopez-Fernandez M."/>
            <person name="Wu X."/>
            <person name="de Brujin I."/>
            <person name="Lundin D."/>
            <person name="Andersson A."/>
            <person name="Bertilsson S."/>
            <person name="Dopson M."/>
        </authorList>
    </citation>
    <scope>NUCLEOTIDE SEQUENCE</scope>
    <source>
        <strain evidence="2">MM415A03771</strain>
        <strain evidence="3">MM415B05425</strain>
    </source>
</reference>
<feature type="region of interest" description="Disordered" evidence="1">
    <location>
        <begin position="61"/>
        <end position="82"/>
    </location>
</feature>
<sequence length="82" mass="9213">MINENHLIFKCQLSVAFNDGTEYPYTMDLQGIAPDEWLHYYEFKTLESACEALGSELPGIIAKRQTPPGSTHNCPPRGQEKA</sequence>
<dbReference type="EMBL" id="MT143310">
    <property type="protein sequence ID" value="QJA95386.1"/>
    <property type="molecule type" value="Genomic_DNA"/>
</dbReference>
<protein>
    <submittedName>
        <fullName evidence="3">Uncharacterized protein</fullName>
    </submittedName>
</protein>
<evidence type="ECO:0000313" key="2">
    <source>
        <dbReference type="EMBL" id="QJA70370.1"/>
    </source>
</evidence>
<accession>A0A6M3LJB4</accession>
<dbReference type="EMBL" id="MT141787">
    <property type="protein sequence ID" value="QJA70370.1"/>
    <property type="molecule type" value="Genomic_DNA"/>
</dbReference>